<organism evidence="4">
    <name type="scientific">Angiostrongylus costaricensis</name>
    <name type="common">Nematode worm</name>
    <dbReference type="NCBI Taxonomy" id="334426"/>
    <lineage>
        <taxon>Eukaryota</taxon>
        <taxon>Metazoa</taxon>
        <taxon>Ecdysozoa</taxon>
        <taxon>Nematoda</taxon>
        <taxon>Chromadorea</taxon>
        <taxon>Rhabditida</taxon>
        <taxon>Rhabditina</taxon>
        <taxon>Rhabditomorpha</taxon>
        <taxon>Strongyloidea</taxon>
        <taxon>Metastrongylidae</taxon>
        <taxon>Angiostrongylus</taxon>
    </lineage>
</organism>
<sequence>MRIPSTHQFLVHDVSDGGFITALLEMSFAGNISFKADITCESKDPIAFLFAEEAGIFVEVEQRHSTRVIGNLKGHAEVKLIGEVYPQYGPDATVEVVINGEQVVKENLVALREVWEETSDRLGLMQTSAVCLQEGKQVRSVIKTVTYSAPFHWHDAYVLTTEQCLTSAPRVAIIREEGSNGDREMAAAFTMAGFEAHDVTMTDLLSGHSLDQYRVAAFVGGFSYADVLGSAKGWAAVIRYNPVVRVEFSRFRSRTDTISFGVCNGCQLMAHLGWVGEYEGSPSVFLAENLCGRFESVFGPVRILDSSSIWLKDMAGAVLGLWSSHGEGRFVYRNPEVLNSLKSSGLIAMQYVDSDGQPTMTYPWNPNGSESSVAAICSHDGRHLAMMPHSDRYDLTHVTNKAYVLFNWFYT</sequence>
<dbReference type="PROSITE" id="PS00435">
    <property type="entry name" value="PEROXIDASE_1"/>
    <property type="match status" value="1"/>
</dbReference>
<dbReference type="STRING" id="334426.A0A0R3Q0J5"/>
<dbReference type="GO" id="GO:0006164">
    <property type="term" value="P:purine nucleotide biosynthetic process"/>
    <property type="evidence" value="ECO:0007669"/>
    <property type="project" value="TreeGrafter"/>
</dbReference>
<name>A0A0R3Q0J5_ANGCS</name>
<gene>
    <name evidence="2" type="ORF">ACOC_LOCUS12449</name>
</gene>
<dbReference type="SUPFAM" id="SSF56042">
    <property type="entry name" value="PurM C-terminal domain-like"/>
    <property type="match status" value="1"/>
</dbReference>
<dbReference type="OrthoDB" id="6666987at2759"/>
<proteinExistence type="predicted"/>
<evidence type="ECO:0000313" key="3">
    <source>
        <dbReference type="Proteomes" id="UP000267027"/>
    </source>
</evidence>
<dbReference type="InterPro" id="IPR036676">
    <property type="entry name" value="PurM-like_C_sf"/>
</dbReference>
<protein>
    <submittedName>
        <fullName evidence="4">Glutamine amidotransferase type-1 domain-containing protein</fullName>
    </submittedName>
</protein>
<dbReference type="Pfam" id="PF13507">
    <property type="entry name" value="GATase_5"/>
    <property type="match status" value="1"/>
</dbReference>
<dbReference type="PANTHER" id="PTHR10099:SF1">
    <property type="entry name" value="PHOSPHORIBOSYLFORMYLGLYCINAMIDINE SYNTHASE"/>
    <property type="match status" value="1"/>
</dbReference>
<evidence type="ECO:0000259" key="1">
    <source>
        <dbReference type="Pfam" id="PF02769"/>
    </source>
</evidence>
<dbReference type="PROSITE" id="PS51273">
    <property type="entry name" value="GATASE_TYPE_1"/>
    <property type="match status" value="1"/>
</dbReference>
<dbReference type="InterPro" id="IPR010918">
    <property type="entry name" value="PurM-like_C_dom"/>
</dbReference>
<evidence type="ECO:0000313" key="4">
    <source>
        <dbReference type="WBParaSite" id="ACOC_0001244801-mRNA-1"/>
    </source>
</evidence>
<dbReference type="PANTHER" id="PTHR10099">
    <property type="entry name" value="PHOSPHORIBOSYLFORMYLGLYCINAMIDINE SYNTHASE"/>
    <property type="match status" value="1"/>
</dbReference>
<dbReference type="InterPro" id="IPR019793">
    <property type="entry name" value="Peroxidases_heam-ligand_BS"/>
</dbReference>
<dbReference type="OMA" id="WNANFEM"/>
<keyword evidence="3" id="KW-1185">Reference proteome</keyword>
<feature type="domain" description="PurM-like C-terminal" evidence="1">
    <location>
        <begin position="11"/>
        <end position="89"/>
    </location>
</feature>
<dbReference type="Gene3D" id="3.40.50.880">
    <property type="match status" value="1"/>
</dbReference>
<dbReference type="WBParaSite" id="ACOC_0001244801-mRNA-1">
    <property type="protein sequence ID" value="ACOC_0001244801-mRNA-1"/>
    <property type="gene ID" value="ACOC_0001244801"/>
</dbReference>
<dbReference type="CDD" id="cd01740">
    <property type="entry name" value="GATase1_FGAR_AT"/>
    <property type="match status" value="1"/>
</dbReference>
<evidence type="ECO:0000313" key="2">
    <source>
        <dbReference type="EMBL" id="VDM64034.1"/>
    </source>
</evidence>
<dbReference type="GO" id="GO:0004642">
    <property type="term" value="F:phosphoribosylformylglycinamidine synthase activity"/>
    <property type="evidence" value="ECO:0007669"/>
    <property type="project" value="TreeGrafter"/>
</dbReference>
<dbReference type="AlphaFoldDB" id="A0A0R3Q0J5"/>
<reference evidence="2 3" key="2">
    <citation type="submission" date="2018-11" db="EMBL/GenBank/DDBJ databases">
        <authorList>
            <consortium name="Pathogen Informatics"/>
        </authorList>
    </citation>
    <scope>NUCLEOTIDE SEQUENCE [LARGE SCALE GENOMIC DNA]</scope>
    <source>
        <strain evidence="2 3">Costa Rica</strain>
    </source>
</reference>
<dbReference type="Pfam" id="PF02769">
    <property type="entry name" value="AIRS_C"/>
    <property type="match status" value="1"/>
</dbReference>
<dbReference type="InterPro" id="IPR029062">
    <property type="entry name" value="Class_I_gatase-like"/>
</dbReference>
<dbReference type="Gene3D" id="3.90.650.10">
    <property type="entry name" value="PurM-like C-terminal domain"/>
    <property type="match status" value="1"/>
</dbReference>
<reference evidence="4" key="1">
    <citation type="submission" date="2017-02" db="UniProtKB">
        <authorList>
            <consortium name="WormBaseParasite"/>
        </authorList>
    </citation>
    <scope>IDENTIFICATION</scope>
</reference>
<dbReference type="EMBL" id="UYYA01005044">
    <property type="protein sequence ID" value="VDM64034.1"/>
    <property type="molecule type" value="Genomic_DNA"/>
</dbReference>
<accession>A0A0R3Q0J5</accession>
<dbReference type="SMART" id="SM01211">
    <property type="entry name" value="GATase_5"/>
    <property type="match status" value="1"/>
</dbReference>
<dbReference type="SUPFAM" id="SSF52317">
    <property type="entry name" value="Class I glutamine amidotransferase-like"/>
    <property type="match status" value="1"/>
</dbReference>
<dbReference type="GO" id="GO:0005737">
    <property type="term" value="C:cytoplasm"/>
    <property type="evidence" value="ECO:0007669"/>
    <property type="project" value="TreeGrafter"/>
</dbReference>
<dbReference type="Proteomes" id="UP000267027">
    <property type="component" value="Unassembled WGS sequence"/>
</dbReference>